<feature type="region of interest" description="Disordered" evidence="1">
    <location>
        <begin position="23"/>
        <end position="69"/>
    </location>
</feature>
<gene>
    <name evidence="2" type="ORF">MU1_17470</name>
</gene>
<proteinExistence type="predicted"/>
<comment type="caution">
    <text evidence="2">The sequence shown here is derived from an EMBL/GenBank/DDBJ whole genome shotgun (WGS) entry which is preliminary data.</text>
</comment>
<dbReference type="EMBL" id="BSSQ01000006">
    <property type="protein sequence ID" value="GLX67402.1"/>
    <property type="molecule type" value="Genomic_DNA"/>
</dbReference>
<keyword evidence="3" id="KW-1185">Reference proteome</keyword>
<evidence type="ECO:0000256" key="1">
    <source>
        <dbReference type="SAM" id="MobiDB-lite"/>
    </source>
</evidence>
<protein>
    <submittedName>
        <fullName evidence="2">Uncharacterized protein</fullName>
    </submittedName>
</protein>
<reference evidence="2 3" key="1">
    <citation type="submission" date="2023-03" db="EMBL/GenBank/DDBJ databases">
        <title>Draft genome sequence of the bacteria which degrade cell wall of Tricholomamatutake.</title>
        <authorList>
            <person name="Konishi Y."/>
            <person name="Fukuta Y."/>
            <person name="Shirasaka N."/>
        </authorList>
    </citation>
    <scope>NUCLEOTIDE SEQUENCE [LARGE SCALE GENOMIC DNA]</scope>
    <source>
        <strain evidence="3">mu1</strain>
    </source>
</reference>
<organism evidence="2 3">
    <name type="scientific">Paenibacillus glycanilyticus</name>
    <dbReference type="NCBI Taxonomy" id="126569"/>
    <lineage>
        <taxon>Bacteria</taxon>
        <taxon>Bacillati</taxon>
        <taxon>Bacillota</taxon>
        <taxon>Bacilli</taxon>
        <taxon>Bacillales</taxon>
        <taxon>Paenibacillaceae</taxon>
        <taxon>Paenibacillus</taxon>
    </lineage>
</organism>
<feature type="compositionally biased region" description="Polar residues" evidence="1">
    <location>
        <begin position="32"/>
        <end position="50"/>
    </location>
</feature>
<feature type="compositionally biased region" description="Basic and acidic residues" evidence="1">
    <location>
        <begin position="52"/>
        <end position="69"/>
    </location>
</feature>
<sequence>MLLSICFYNRGRLPIRSAAFFKGQARQDKTRQSNPGLSNPGQSRPHQTNLKLGKERENEGEDRYGSKIK</sequence>
<accession>A0ABQ6GEE4</accession>
<dbReference type="Proteomes" id="UP001157114">
    <property type="component" value="Unassembled WGS sequence"/>
</dbReference>
<name>A0ABQ6GEE4_9BACL</name>
<evidence type="ECO:0000313" key="2">
    <source>
        <dbReference type="EMBL" id="GLX67402.1"/>
    </source>
</evidence>
<evidence type="ECO:0000313" key="3">
    <source>
        <dbReference type="Proteomes" id="UP001157114"/>
    </source>
</evidence>